<reference evidence="1" key="1">
    <citation type="submission" date="2011-08" db="EMBL/GenBank/DDBJ databases">
        <title>Complete sequence of chromosome of Streptomyces violaceusniger Tu 4113.</title>
        <authorList>
            <consortium name="US DOE Joint Genome Institute"/>
            <person name="Lucas S."/>
            <person name="Han J."/>
            <person name="Lapidus A."/>
            <person name="Cheng J.-F."/>
            <person name="Goodwin L."/>
            <person name="Pitluck S."/>
            <person name="Peters L."/>
            <person name="Ivanova N."/>
            <person name="Daligault H."/>
            <person name="Detter J.C."/>
            <person name="Han C."/>
            <person name="Tapia R."/>
            <person name="Land M."/>
            <person name="Hauser L."/>
            <person name="Kyrpides N."/>
            <person name="Ivanova N."/>
            <person name="Pagani I."/>
            <person name="Hagen A."/>
            <person name="Katz L."/>
            <person name="Fiedler H.-P."/>
            <person name="Keasling J."/>
            <person name="Fortman J."/>
            <person name="Woyke T."/>
        </authorList>
    </citation>
    <scope>NUCLEOTIDE SEQUENCE [LARGE SCALE GENOMIC DNA]</scope>
    <source>
        <strain evidence="1">Tu 4113</strain>
    </source>
</reference>
<dbReference type="KEGG" id="svl:Strvi_0444"/>
<dbReference type="AlphaFoldDB" id="G2NZZ0"/>
<proteinExistence type="predicted"/>
<name>G2NZZ0_STRV4</name>
<keyword evidence="2" id="KW-1185">Reference proteome</keyword>
<protein>
    <submittedName>
        <fullName evidence="1">Uncharacterized protein</fullName>
    </submittedName>
</protein>
<dbReference type="HOGENOM" id="CLU_2248692_0_0_11"/>
<dbReference type="Proteomes" id="UP000008703">
    <property type="component" value="Chromosome"/>
</dbReference>
<sequence length="104" mass="11923">MQHWWIKYNVHDPFQWVACDPDKGEYPDPIQRRQELFEFDSNVEPVTPLLGGEPMGYGPTRQEILEKLRRHVGHDAVVILSCRHVDDPDAPAAPEITDFTSGRG</sequence>
<evidence type="ECO:0000313" key="1">
    <source>
        <dbReference type="EMBL" id="AEM80226.1"/>
    </source>
</evidence>
<accession>G2NZZ0</accession>
<gene>
    <name evidence="1" type="ORF">Strvi_0444</name>
</gene>
<organism evidence="1 2">
    <name type="scientific">Streptomyces violaceusniger (strain Tu 4113)</name>
    <dbReference type="NCBI Taxonomy" id="653045"/>
    <lineage>
        <taxon>Bacteria</taxon>
        <taxon>Bacillati</taxon>
        <taxon>Actinomycetota</taxon>
        <taxon>Actinomycetes</taxon>
        <taxon>Kitasatosporales</taxon>
        <taxon>Streptomycetaceae</taxon>
        <taxon>Streptomyces</taxon>
        <taxon>Streptomyces violaceusniger group</taxon>
    </lineage>
</organism>
<dbReference type="EMBL" id="CP002994">
    <property type="protein sequence ID" value="AEM80226.1"/>
    <property type="molecule type" value="Genomic_DNA"/>
</dbReference>
<dbReference type="RefSeq" id="WP_014053748.1">
    <property type="nucleotide sequence ID" value="NC_015957.1"/>
</dbReference>
<evidence type="ECO:0000313" key="2">
    <source>
        <dbReference type="Proteomes" id="UP000008703"/>
    </source>
</evidence>